<feature type="transmembrane region" description="Helical" evidence="11">
    <location>
        <begin position="6"/>
        <end position="35"/>
    </location>
</feature>
<name>A0ABN8NGF5_9CNID</name>
<feature type="domain" description="G-protein coupled receptors family 1 profile" evidence="12">
    <location>
        <begin position="27"/>
        <end position="280"/>
    </location>
</feature>
<gene>
    <name evidence="13" type="ORF">PLOB_00017712</name>
</gene>
<comment type="caution">
    <text evidence="13">The sequence shown here is derived from an EMBL/GenBank/DDBJ whole genome shotgun (WGS) entry which is preliminary data.</text>
</comment>
<evidence type="ECO:0000256" key="10">
    <source>
        <dbReference type="SAM" id="MobiDB-lite"/>
    </source>
</evidence>
<protein>
    <recommendedName>
        <fullName evidence="12">G-protein coupled receptors family 1 profile domain-containing protein</fullName>
    </recommendedName>
</protein>
<evidence type="ECO:0000256" key="6">
    <source>
        <dbReference type="ARBA" id="ARBA00023136"/>
    </source>
</evidence>
<evidence type="ECO:0000313" key="13">
    <source>
        <dbReference type="EMBL" id="CAH3108484.1"/>
    </source>
</evidence>
<organism evidence="13 14">
    <name type="scientific">Porites lobata</name>
    <dbReference type="NCBI Taxonomy" id="104759"/>
    <lineage>
        <taxon>Eukaryota</taxon>
        <taxon>Metazoa</taxon>
        <taxon>Cnidaria</taxon>
        <taxon>Anthozoa</taxon>
        <taxon>Hexacorallia</taxon>
        <taxon>Scleractinia</taxon>
        <taxon>Fungiina</taxon>
        <taxon>Poritidae</taxon>
        <taxon>Porites</taxon>
    </lineage>
</organism>
<evidence type="ECO:0000313" key="14">
    <source>
        <dbReference type="Proteomes" id="UP001159405"/>
    </source>
</evidence>
<evidence type="ECO:0000256" key="4">
    <source>
        <dbReference type="ARBA" id="ARBA00022989"/>
    </source>
</evidence>
<evidence type="ECO:0000256" key="7">
    <source>
        <dbReference type="ARBA" id="ARBA00023170"/>
    </source>
</evidence>
<evidence type="ECO:0000256" key="3">
    <source>
        <dbReference type="ARBA" id="ARBA00022692"/>
    </source>
</evidence>
<dbReference type="PANTHER" id="PTHR24246:SF27">
    <property type="entry name" value="ADENOSINE RECEPTOR, ISOFORM A"/>
    <property type="match status" value="1"/>
</dbReference>
<evidence type="ECO:0000256" key="11">
    <source>
        <dbReference type="SAM" id="Phobius"/>
    </source>
</evidence>
<feature type="transmembrane region" description="Helical" evidence="11">
    <location>
        <begin position="93"/>
        <end position="117"/>
    </location>
</feature>
<dbReference type="PRINTS" id="PR00237">
    <property type="entry name" value="GPCRRHODOPSN"/>
</dbReference>
<dbReference type="EMBL" id="CALNXK010000021">
    <property type="protein sequence ID" value="CAH3108484.1"/>
    <property type="molecule type" value="Genomic_DNA"/>
</dbReference>
<keyword evidence="3 11" id="KW-0812">Transmembrane</keyword>
<dbReference type="Proteomes" id="UP001159405">
    <property type="component" value="Unassembled WGS sequence"/>
</dbReference>
<keyword evidence="2" id="KW-1003">Cell membrane</keyword>
<dbReference type="Gene3D" id="1.20.1070.10">
    <property type="entry name" value="Rhodopsin 7-helix transmembrane proteins"/>
    <property type="match status" value="1"/>
</dbReference>
<keyword evidence="8" id="KW-0325">Glycoprotein</keyword>
<dbReference type="PANTHER" id="PTHR24246">
    <property type="entry name" value="OLFACTORY RECEPTOR AND ADENOSINE RECEPTOR"/>
    <property type="match status" value="1"/>
</dbReference>
<proteinExistence type="predicted"/>
<keyword evidence="14" id="KW-1185">Reference proteome</keyword>
<keyword evidence="4 11" id="KW-1133">Transmembrane helix</keyword>
<keyword evidence="6 11" id="KW-0472">Membrane</keyword>
<feature type="region of interest" description="Disordered" evidence="10">
    <location>
        <begin position="398"/>
        <end position="432"/>
    </location>
</feature>
<evidence type="ECO:0000256" key="2">
    <source>
        <dbReference type="ARBA" id="ARBA00022475"/>
    </source>
</evidence>
<sequence>MDVNSFAPITVCMFVLLILLAVLAILGNGFVLGVIARFKMFRTFPNILTANLALADFLNALINIPIYLLWAVLRVKWFTGKTLAIVSFFLSNLSNLLKIACMMVLLINVFLAIELELKYFSWKTNKKALLINLVIWLVCVTATVSRSIFHSGDDFQDAPVFKYRLAFAAEARYAHIAATSIYIFTSVVFGALVFCSVQRKKRQRKRLKLPRLQAEARFQLHIRAAKTVAITILAFIACYTPPALIAAWLSRPVGSTSVAWPGHLAFSCIFSTSAINPVIYCFRARKFRRALKQLLQDPCGKTAFLKTNHKQQVKQNVPRMNARGAAKGRKAENESEDARNIHTAYASLHQLPRNPDHCRGEIACRICAFDKGRNGLSKEEENGACLRNQVMPYLKRSSDFAETSSREENSTSFNNTTRSQATLFDCGGTPRT</sequence>
<feature type="compositionally biased region" description="Polar residues" evidence="10">
    <location>
        <begin position="410"/>
        <end position="422"/>
    </location>
</feature>
<feature type="transmembrane region" description="Helical" evidence="11">
    <location>
        <begin position="47"/>
        <end position="73"/>
    </location>
</feature>
<feature type="transmembrane region" description="Helical" evidence="11">
    <location>
        <begin position="173"/>
        <end position="197"/>
    </location>
</feature>
<dbReference type="InterPro" id="IPR000276">
    <property type="entry name" value="GPCR_Rhodpsn"/>
</dbReference>
<comment type="subcellular location">
    <subcellularLocation>
        <location evidence="1">Cell membrane</location>
        <topology evidence="1">Multi-pass membrane protein</topology>
    </subcellularLocation>
</comment>
<keyword evidence="9" id="KW-0807">Transducer</keyword>
<keyword evidence="7" id="KW-0675">Receptor</keyword>
<dbReference type="InterPro" id="IPR017452">
    <property type="entry name" value="GPCR_Rhodpsn_7TM"/>
</dbReference>
<dbReference type="SUPFAM" id="SSF81321">
    <property type="entry name" value="Family A G protein-coupled receptor-like"/>
    <property type="match status" value="1"/>
</dbReference>
<evidence type="ECO:0000256" key="5">
    <source>
        <dbReference type="ARBA" id="ARBA00023040"/>
    </source>
</evidence>
<dbReference type="PROSITE" id="PS50262">
    <property type="entry name" value="G_PROTEIN_RECEP_F1_2"/>
    <property type="match status" value="1"/>
</dbReference>
<evidence type="ECO:0000256" key="1">
    <source>
        <dbReference type="ARBA" id="ARBA00004651"/>
    </source>
</evidence>
<accession>A0ABN8NGF5</accession>
<reference evidence="13 14" key="1">
    <citation type="submission" date="2022-05" db="EMBL/GenBank/DDBJ databases">
        <authorList>
            <consortium name="Genoscope - CEA"/>
            <person name="William W."/>
        </authorList>
    </citation>
    <scope>NUCLEOTIDE SEQUENCE [LARGE SCALE GENOMIC DNA]</scope>
</reference>
<dbReference type="CDD" id="cd00637">
    <property type="entry name" value="7tm_classA_rhodopsin-like"/>
    <property type="match status" value="1"/>
</dbReference>
<dbReference type="Pfam" id="PF00001">
    <property type="entry name" value="7tm_1"/>
    <property type="match status" value="1"/>
</dbReference>
<feature type="transmembrane region" description="Helical" evidence="11">
    <location>
        <begin position="262"/>
        <end position="282"/>
    </location>
</feature>
<feature type="transmembrane region" description="Helical" evidence="11">
    <location>
        <begin position="129"/>
        <end position="149"/>
    </location>
</feature>
<keyword evidence="5" id="KW-0297">G-protein coupled receptor</keyword>
<evidence type="ECO:0000256" key="9">
    <source>
        <dbReference type="ARBA" id="ARBA00023224"/>
    </source>
</evidence>
<evidence type="ECO:0000259" key="12">
    <source>
        <dbReference type="PROSITE" id="PS50262"/>
    </source>
</evidence>
<feature type="compositionally biased region" description="Basic and acidic residues" evidence="10">
    <location>
        <begin position="398"/>
        <end position="409"/>
    </location>
</feature>
<evidence type="ECO:0000256" key="8">
    <source>
        <dbReference type="ARBA" id="ARBA00023180"/>
    </source>
</evidence>
<feature type="transmembrane region" description="Helical" evidence="11">
    <location>
        <begin position="227"/>
        <end position="250"/>
    </location>
</feature>